<evidence type="ECO:0000313" key="2">
    <source>
        <dbReference type="Proteomes" id="UP000824504"/>
    </source>
</evidence>
<accession>A0ABX8SHL1</accession>
<name>A0ABX8SHL1_9ACTN</name>
<keyword evidence="2" id="KW-1185">Reference proteome</keyword>
<dbReference type="Proteomes" id="UP000824504">
    <property type="component" value="Chromosome"/>
</dbReference>
<dbReference type="EMBL" id="CP079216">
    <property type="protein sequence ID" value="QXT62753.1"/>
    <property type="molecule type" value="Genomic_DNA"/>
</dbReference>
<proteinExistence type="predicted"/>
<organism evidence="1 2">
    <name type="scientific">Tessaracoccus palaemonis</name>
    <dbReference type="NCBI Taxonomy" id="2829499"/>
    <lineage>
        <taxon>Bacteria</taxon>
        <taxon>Bacillati</taxon>
        <taxon>Actinomycetota</taxon>
        <taxon>Actinomycetes</taxon>
        <taxon>Propionibacteriales</taxon>
        <taxon>Propionibacteriaceae</taxon>
        <taxon>Tessaracoccus</taxon>
    </lineage>
</organism>
<sequence length="124" mass="13593">MHLSVDATGVTHLRQQMGTIPREIRDKAGRSVRVRAHEIESLAKQQVAVDTGYLKSTIGVNSAFDLRTSTSDLVATVGASAHYAAYVEYGTAKMPPRPFLGPAFDTVRPRFEADIEAIMREAFT</sequence>
<dbReference type="Pfam" id="PF04883">
    <property type="entry name" value="HK97-gp10_like"/>
    <property type="match status" value="1"/>
</dbReference>
<dbReference type="NCBIfam" id="TIGR01725">
    <property type="entry name" value="phge_HK97_gp10"/>
    <property type="match status" value="1"/>
</dbReference>
<evidence type="ECO:0000313" key="1">
    <source>
        <dbReference type="EMBL" id="QXT62753.1"/>
    </source>
</evidence>
<dbReference type="InterPro" id="IPR010064">
    <property type="entry name" value="HK97-gp10_tail"/>
</dbReference>
<reference evidence="1 2" key="1">
    <citation type="submission" date="2021-07" db="EMBL/GenBank/DDBJ databases">
        <title>complete genome sequencing of Tessaracoccus sp.J1M15.</title>
        <authorList>
            <person name="Bae J.-W."/>
            <person name="Kim D.-y."/>
        </authorList>
    </citation>
    <scope>NUCLEOTIDE SEQUENCE [LARGE SCALE GENOMIC DNA]</scope>
    <source>
        <strain evidence="1 2">J1M15</strain>
    </source>
</reference>
<protein>
    <submittedName>
        <fullName evidence="1">HK97 gp10 family phage protein</fullName>
    </submittedName>
</protein>
<dbReference type="RefSeq" id="WP_219081928.1">
    <property type="nucleotide sequence ID" value="NZ_CP079216.1"/>
</dbReference>
<gene>
    <name evidence="1" type="ORF">KDB89_13620</name>
</gene>